<dbReference type="Pfam" id="PF00834">
    <property type="entry name" value="Ribul_P_3_epim"/>
    <property type="match status" value="1"/>
</dbReference>
<keyword evidence="1" id="KW-0479">Metal-binding</keyword>
<dbReference type="PANTHER" id="PTHR11749">
    <property type="entry name" value="RIBULOSE-5-PHOSPHATE-3-EPIMERASE"/>
    <property type="match status" value="1"/>
</dbReference>
<dbReference type="NCBIfam" id="NF004076">
    <property type="entry name" value="PRK05581.1-4"/>
    <property type="match status" value="1"/>
</dbReference>
<evidence type="ECO:0008006" key="5">
    <source>
        <dbReference type="Google" id="ProtNLM"/>
    </source>
</evidence>
<dbReference type="GeneID" id="93163354"/>
<comment type="caution">
    <text evidence="3">The sequence shown here is derived from an EMBL/GenBank/DDBJ whole genome shotgun (WGS) entry which is preliminary data.</text>
</comment>
<dbReference type="SUPFAM" id="SSF51366">
    <property type="entry name" value="Ribulose-phoshate binding barrel"/>
    <property type="match status" value="1"/>
</dbReference>
<dbReference type="InterPro" id="IPR000056">
    <property type="entry name" value="Ribul_P_3_epim-like"/>
</dbReference>
<dbReference type="InterPro" id="IPR011060">
    <property type="entry name" value="RibuloseP-bd_barrel"/>
</dbReference>
<evidence type="ECO:0000256" key="2">
    <source>
        <dbReference type="ARBA" id="ARBA00023235"/>
    </source>
</evidence>
<protein>
    <recommendedName>
        <fullName evidence="5">Ribulose-phosphate 3-epimerase</fullName>
    </recommendedName>
</protein>
<proteinExistence type="predicted"/>
<gene>
    <name evidence="3" type="ORF">HMPREF9470_02862</name>
</gene>
<dbReference type="RefSeq" id="WP_048930075.1">
    <property type="nucleotide sequence ID" value="NZ_KQ235878.1"/>
</dbReference>
<evidence type="ECO:0000313" key="4">
    <source>
        <dbReference type="Proteomes" id="UP000037392"/>
    </source>
</evidence>
<dbReference type="EMBL" id="ADLK01000022">
    <property type="protein sequence ID" value="KMW18758.1"/>
    <property type="molecule type" value="Genomic_DNA"/>
</dbReference>
<dbReference type="OrthoDB" id="1645589at2"/>
<dbReference type="Proteomes" id="UP000037392">
    <property type="component" value="Unassembled WGS sequence"/>
</dbReference>
<reference evidence="3 4" key="1">
    <citation type="submission" date="2011-04" db="EMBL/GenBank/DDBJ databases">
        <title>The Genome Sequence of Clostridium citroniae WAL-19142.</title>
        <authorList>
            <consortium name="The Broad Institute Genome Sequencing Platform"/>
            <person name="Earl A."/>
            <person name="Ward D."/>
            <person name="Feldgarden M."/>
            <person name="Gevers D."/>
            <person name="Warren Y.A."/>
            <person name="Tyrrell K.L."/>
            <person name="Citron D.M."/>
            <person name="Goldstein E.J."/>
            <person name="Daigneault M."/>
            <person name="Allen-Vercoe E."/>
            <person name="Young S.K."/>
            <person name="Zeng Q."/>
            <person name="Gargeya S."/>
            <person name="Fitzgerald M."/>
            <person name="Haas B."/>
            <person name="Abouelleil A."/>
            <person name="Alvarado L."/>
            <person name="Arachchi H.M."/>
            <person name="Berlin A."/>
            <person name="Brown A."/>
            <person name="Chapman S.B."/>
            <person name="Chen Z."/>
            <person name="Dunbar C."/>
            <person name="Freedman E."/>
            <person name="Gearin G."/>
            <person name="Gellesch M."/>
            <person name="Goldberg J."/>
            <person name="Griggs A."/>
            <person name="Gujja S."/>
            <person name="Heilman E.R."/>
            <person name="Heiman D."/>
            <person name="Howarth C."/>
            <person name="Larson L."/>
            <person name="Lui A."/>
            <person name="MacDonald P.J."/>
            <person name="Mehta T."/>
            <person name="Montmayeur A."/>
            <person name="Murphy C."/>
            <person name="Neiman D."/>
            <person name="Pearson M."/>
            <person name="Priest M."/>
            <person name="Roberts A."/>
            <person name="Saif S."/>
            <person name="Shea T."/>
            <person name="Shenoy N."/>
            <person name="Sisk P."/>
            <person name="Stolte C."/>
            <person name="Sykes S."/>
            <person name="White J."/>
            <person name="Yandava C."/>
            <person name="Wortman J."/>
            <person name="Nusbaum C."/>
            <person name="Birren B."/>
        </authorList>
    </citation>
    <scope>NUCLEOTIDE SEQUENCE [LARGE SCALE GENOMIC DNA]</scope>
    <source>
        <strain evidence="3 4">WAL-19142</strain>
    </source>
</reference>
<dbReference type="GO" id="GO:0005975">
    <property type="term" value="P:carbohydrate metabolic process"/>
    <property type="evidence" value="ECO:0007669"/>
    <property type="project" value="InterPro"/>
</dbReference>
<dbReference type="GO" id="GO:0046872">
    <property type="term" value="F:metal ion binding"/>
    <property type="evidence" value="ECO:0007669"/>
    <property type="project" value="UniProtKB-KW"/>
</dbReference>
<dbReference type="GO" id="GO:0016857">
    <property type="term" value="F:racemase and epimerase activity, acting on carbohydrates and derivatives"/>
    <property type="evidence" value="ECO:0007669"/>
    <property type="project" value="InterPro"/>
</dbReference>
<evidence type="ECO:0000256" key="1">
    <source>
        <dbReference type="ARBA" id="ARBA00022723"/>
    </source>
</evidence>
<accession>A0A0J9C0Y0</accession>
<evidence type="ECO:0000313" key="3">
    <source>
        <dbReference type="EMBL" id="KMW18758.1"/>
    </source>
</evidence>
<organism evidence="3 4">
    <name type="scientific">[Clostridium] citroniae WAL-19142</name>
    <dbReference type="NCBI Taxonomy" id="742734"/>
    <lineage>
        <taxon>Bacteria</taxon>
        <taxon>Bacillati</taxon>
        <taxon>Bacillota</taxon>
        <taxon>Clostridia</taxon>
        <taxon>Lachnospirales</taxon>
        <taxon>Lachnospiraceae</taxon>
        <taxon>Enterocloster</taxon>
    </lineage>
</organism>
<dbReference type="AlphaFoldDB" id="A0A0J9C0Y0"/>
<name>A0A0J9C0Y0_9FIRM</name>
<dbReference type="InterPro" id="IPR013785">
    <property type="entry name" value="Aldolase_TIM"/>
</dbReference>
<dbReference type="PATRIC" id="fig|742734.4.peg.3065"/>
<sequence length="226" mass="24858">MAYKISPSLICMDMLKVGQQLEIMNRCADYLHVDMMDSRFVPTLGLFPGFVEAVTRGSKIPVDCHIMVEKPLDYIDQLAAAGVSVIVPHAETITTGAFRVLDRITACGCRPGVAVNPATSLEAVRPYIHKIRRLTIMTIEPGFPGAPYIPEMAEKIREAARLRRELGLDFEIEMDGSLCSRNLKELKEAGCDVFVAGTAALFGNGPDLEANFASLKKQFEDIEYGC</sequence>
<keyword evidence="2" id="KW-0413">Isomerase</keyword>
<dbReference type="Gene3D" id="3.20.20.70">
    <property type="entry name" value="Aldolase class I"/>
    <property type="match status" value="1"/>
</dbReference>
<dbReference type="CDD" id="cd00429">
    <property type="entry name" value="RPE"/>
    <property type="match status" value="1"/>
</dbReference>